<organism evidence="17 18">
    <name type="scientific">Pseudovirgaria hyperparasitica</name>
    <dbReference type="NCBI Taxonomy" id="470096"/>
    <lineage>
        <taxon>Eukaryota</taxon>
        <taxon>Fungi</taxon>
        <taxon>Dikarya</taxon>
        <taxon>Ascomycota</taxon>
        <taxon>Pezizomycotina</taxon>
        <taxon>Dothideomycetes</taxon>
        <taxon>Dothideomycetes incertae sedis</taxon>
        <taxon>Acrospermales</taxon>
        <taxon>Acrospermaceae</taxon>
        <taxon>Pseudovirgaria</taxon>
    </lineage>
</organism>
<comment type="subcellular location">
    <subcellularLocation>
        <location evidence="1">Mitochondrion inner membrane</location>
        <topology evidence="1">Multi-pass membrane protein</topology>
    </subcellularLocation>
</comment>
<dbReference type="Gene3D" id="1.50.40.10">
    <property type="entry name" value="Mitochondrial carrier domain"/>
    <property type="match status" value="1"/>
</dbReference>
<keyword evidence="10 15" id="KW-0472">Membrane</keyword>
<keyword evidence="8" id="KW-1133">Transmembrane helix</keyword>
<evidence type="ECO:0000256" key="5">
    <source>
        <dbReference type="ARBA" id="ARBA00022737"/>
    </source>
</evidence>
<protein>
    <recommendedName>
        <fullName evidence="13">Mitochondrial aspartate-glutamate transporter AGC1</fullName>
    </recommendedName>
    <alternativeName>
        <fullName evidence="14">Aspartate-glutamate carrier 1</fullName>
    </alternativeName>
</protein>
<dbReference type="PROSITE" id="PS50222">
    <property type="entry name" value="EF_HAND_2"/>
    <property type="match status" value="2"/>
</dbReference>
<evidence type="ECO:0000256" key="9">
    <source>
        <dbReference type="ARBA" id="ARBA00023128"/>
    </source>
</evidence>
<keyword evidence="6" id="KW-0999">Mitochondrion inner membrane</keyword>
<feature type="repeat" description="Solcar" evidence="15">
    <location>
        <begin position="444"/>
        <end position="532"/>
    </location>
</feature>
<dbReference type="RefSeq" id="XP_033598808.1">
    <property type="nucleotide sequence ID" value="XM_033749508.1"/>
</dbReference>
<feature type="repeat" description="Solcar" evidence="15">
    <location>
        <begin position="542"/>
        <end position="630"/>
    </location>
</feature>
<keyword evidence="5" id="KW-0677">Repeat</keyword>
<dbReference type="AlphaFoldDB" id="A0A6A6W468"/>
<evidence type="ECO:0000256" key="10">
    <source>
        <dbReference type="ARBA" id="ARBA00023136"/>
    </source>
</evidence>
<evidence type="ECO:0000256" key="1">
    <source>
        <dbReference type="ARBA" id="ARBA00004448"/>
    </source>
</evidence>
<keyword evidence="9" id="KW-0496">Mitochondrion</keyword>
<evidence type="ECO:0000256" key="6">
    <source>
        <dbReference type="ARBA" id="ARBA00022792"/>
    </source>
</evidence>
<evidence type="ECO:0000313" key="17">
    <source>
        <dbReference type="EMBL" id="KAF2756357.1"/>
    </source>
</evidence>
<dbReference type="PANTHER" id="PTHR45678:SF9">
    <property type="entry name" value="CALCIUM-BINDING MITOCHONDRIAL CARRIER PROTEIN ARALAR1"/>
    <property type="match status" value="1"/>
</dbReference>
<evidence type="ECO:0000256" key="11">
    <source>
        <dbReference type="ARBA" id="ARBA00038674"/>
    </source>
</evidence>
<feature type="repeat" description="Solcar" evidence="15">
    <location>
        <begin position="346"/>
        <end position="435"/>
    </location>
</feature>
<sequence>MAALKESVQEALLGSTQEPGLSEQSRQSFMKHAKLDEASGDYFLEEDDFINLIAPENEDYHKIKRDQYSLLFKVADRRKQGKVTLSDWTSFDNLLSKPDAEYEIAFRVFDTKGIGLVSFEDFERIYNENKSENALPFNWSSEWAALYIGSNNKRHTMTYPQFSQMLRGLQGERVRQAFLHFDKNNDGYIEPEQFQRIIIETAHHKLSDHLLENLPTLCNISAGSKISYANVRAFQNMIREMDLVELILRNATAKSPDGKITRTDFLNEAARIARFSLITPMEADILFHFAGLDDTSGRLSLMDFAKVLDASWHNYYKRAGQGLVSAVGQAGAETFSKTKSFFHDVLEAAHHFALGSLAGAFGAFMVYPIDLVKTRMQNQRGRVGELLYQNSLDCAKKVIRNEGFKGLYSGVLPQLVGVAPEKAIKLTVNDIVRGKFMNKETGQIWFPAEMLAGGSAGACQVIFTNPLEIVKIRLQVQGEMMKSAEGTPKRSAMWIVRNLGLVGLYKGASACLSRDVPFSAIYFPTYAHLKRDLFGESPTKKLGVLHLLTAGAIAGMPAAYLTTPFDVIKTRLQVEARKGDQTYNGLRHCARTIYEQEGFKAFFKGGPARILRSSPQFGFTLAAYEVLQNLLPMPGGHGADEDKAGPSGFTEPGVGLQAASAPLPYLRSRNSLKILLDLDMNFGRPKGPETSKAWAPFRMMGGTKSET</sequence>
<dbReference type="FunFam" id="1.10.238.10:FF:000552">
    <property type="entry name" value="Probable mitochondrial carrier protein ARALAR1"/>
    <property type="match status" value="1"/>
</dbReference>
<reference evidence="17" key="1">
    <citation type="journal article" date="2020" name="Stud. Mycol.">
        <title>101 Dothideomycetes genomes: a test case for predicting lifestyles and emergence of pathogens.</title>
        <authorList>
            <person name="Haridas S."/>
            <person name="Albert R."/>
            <person name="Binder M."/>
            <person name="Bloem J."/>
            <person name="Labutti K."/>
            <person name="Salamov A."/>
            <person name="Andreopoulos B."/>
            <person name="Baker S."/>
            <person name="Barry K."/>
            <person name="Bills G."/>
            <person name="Bluhm B."/>
            <person name="Cannon C."/>
            <person name="Castanera R."/>
            <person name="Culley D."/>
            <person name="Daum C."/>
            <person name="Ezra D."/>
            <person name="Gonzalez J."/>
            <person name="Henrissat B."/>
            <person name="Kuo A."/>
            <person name="Liang C."/>
            <person name="Lipzen A."/>
            <person name="Lutzoni F."/>
            <person name="Magnuson J."/>
            <person name="Mondo S."/>
            <person name="Nolan M."/>
            <person name="Ohm R."/>
            <person name="Pangilinan J."/>
            <person name="Park H.-J."/>
            <person name="Ramirez L."/>
            <person name="Alfaro M."/>
            <person name="Sun H."/>
            <person name="Tritt A."/>
            <person name="Yoshinaga Y."/>
            <person name="Zwiers L.-H."/>
            <person name="Turgeon B."/>
            <person name="Goodwin S."/>
            <person name="Spatafora J."/>
            <person name="Crous P."/>
            <person name="Grigoriev I."/>
        </authorList>
    </citation>
    <scope>NUCLEOTIDE SEQUENCE</scope>
    <source>
        <strain evidence="17">CBS 121739</strain>
    </source>
</reference>
<evidence type="ECO:0000256" key="7">
    <source>
        <dbReference type="ARBA" id="ARBA00022837"/>
    </source>
</evidence>
<dbReference type="InterPro" id="IPR011992">
    <property type="entry name" value="EF-hand-dom_pair"/>
</dbReference>
<dbReference type="GeneID" id="54490562"/>
<dbReference type="GO" id="GO:0005313">
    <property type="term" value="F:L-glutamate transmembrane transporter activity"/>
    <property type="evidence" value="ECO:0007669"/>
    <property type="project" value="TreeGrafter"/>
</dbReference>
<evidence type="ECO:0000256" key="2">
    <source>
        <dbReference type="ARBA" id="ARBA00006375"/>
    </source>
</evidence>
<dbReference type="OrthoDB" id="2161at2759"/>
<dbReference type="SMART" id="SM00054">
    <property type="entry name" value="EFh"/>
    <property type="match status" value="2"/>
</dbReference>
<keyword evidence="3" id="KW-0813">Transport</keyword>
<dbReference type="EMBL" id="ML996575">
    <property type="protein sequence ID" value="KAF2756357.1"/>
    <property type="molecule type" value="Genomic_DNA"/>
</dbReference>
<comment type="function">
    <text evidence="12">Calcium-dependent mitochondrial aspartate and glutamate carrier. Transport of glutamate in mitochondria is required for mitochondrial transamination reactions and ornithine synthesis. Plays also a role in malate-aspartate NADH shuttle, which is critical for growth on acetate and fatty acids.</text>
</comment>
<dbReference type="Pfam" id="PF13405">
    <property type="entry name" value="EF-hand_6"/>
    <property type="match status" value="1"/>
</dbReference>
<feature type="domain" description="EF-hand" evidence="16">
    <location>
        <begin position="97"/>
        <end position="132"/>
    </location>
</feature>
<gene>
    <name evidence="17" type="ORF">EJ05DRAFT_539340</name>
</gene>
<dbReference type="GO" id="GO:0005509">
    <property type="term" value="F:calcium ion binding"/>
    <property type="evidence" value="ECO:0007669"/>
    <property type="project" value="InterPro"/>
</dbReference>
<evidence type="ECO:0000259" key="16">
    <source>
        <dbReference type="PROSITE" id="PS50222"/>
    </source>
</evidence>
<proteinExistence type="inferred from homology"/>
<dbReference type="GO" id="GO:0015183">
    <property type="term" value="F:L-aspartate transmembrane transporter activity"/>
    <property type="evidence" value="ECO:0007669"/>
    <property type="project" value="TreeGrafter"/>
</dbReference>
<evidence type="ECO:0000256" key="12">
    <source>
        <dbReference type="ARBA" id="ARBA00059916"/>
    </source>
</evidence>
<dbReference type="PROSITE" id="PS50920">
    <property type="entry name" value="SOLCAR"/>
    <property type="match status" value="3"/>
</dbReference>
<keyword evidence="7" id="KW-0106">Calcium</keyword>
<dbReference type="InterPro" id="IPR018108">
    <property type="entry name" value="MCP_transmembrane"/>
</dbReference>
<dbReference type="GO" id="GO:0043490">
    <property type="term" value="P:malate-aspartate shuttle"/>
    <property type="evidence" value="ECO:0007669"/>
    <property type="project" value="TreeGrafter"/>
</dbReference>
<comment type="subunit">
    <text evidence="11">Homodimer (via N-terminus).</text>
</comment>
<name>A0A6A6W468_9PEZI</name>
<keyword evidence="18" id="KW-1185">Reference proteome</keyword>
<comment type="similarity">
    <text evidence="2">Belongs to the mitochondrial carrier (TC 2.A.29) family.</text>
</comment>
<evidence type="ECO:0000256" key="3">
    <source>
        <dbReference type="ARBA" id="ARBA00022448"/>
    </source>
</evidence>
<dbReference type="SUPFAM" id="SSF103506">
    <property type="entry name" value="Mitochondrial carrier"/>
    <property type="match status" value="1"/>
</dbReference>
<dbReference type="SUPFAM" id="SSF47473">
    <property type="entry name" value="EF-hand"/>
    <property type="match status" value="1"/>
</dbReference>
<dbReference type="InterPro" id="IPR051028">
    <property type="entry name" value="Mito_Solute_Carrier"/>
</dbReference>
<feature type="domain" description="EF-hand" evidence="16">
    <location>
        <begin position="169"/>
        <end position="204"/>
    </location>
</feature>
<evidence type="ECO:0000256" key="14">
    <source>
        <dbReference type="ARBA" id="ARBA00082232"/>
    </source>
</evidence>
<dbReference type="Gene3D" id="1.10.238.10">
    <property type="entry name" value="EF-hand"/>
    <property type="match status" value="2"/>
</dbReference>
<accession>A0A6A6W468</accession>
<evidence type="ECO:0000256" key="4">
    <source>
        <dbReference type="ARBA" id="ARBA00022692"/>
    </source>
</evidence>
<dbReference type="Proteomes" id="UP000799437">
    <property type="component" value="Unassembled WGS sequence"/>
</dbReference>
<evidence type="ECO:0000256" key="8">
    <source>
        <dbReference type="ARBA" id="ARBA00022989"/>
    </source>
</evidence>
<dbReference type="InterPro" id="IPR023395">
    <property type="entry name" value="MCP_dom_sf"/>
</dbReference>
<evidence type="ECO:0000313" key="18">
    <source>
        <dbReference type="Proteomes" id="UP000799437"/>
    </source>
</evidence>
<evidence type="ECO:0000256" key="15">
    <source>
        <dbReference type="PROSITE-ProRule" id="PRU00282"/>
    </source>
</evidence>
<evidence type="ECO:0000256" key="13">
    <source>
        <dbReference type="ARBA" id="ARBA00073787"/>
    </source>
</evidence>
<dbReference type="GO" id="GO:0005743">
    <property type="term" value="C:mitochondrial inner membrane"/>
    <property type="evidence" value="ECO:0007669"/>
    <property type="project" value="UniProtKB-SubCell"/>
</dbReference>
<keyword evidence="4 15" id="KW-0812">Transmembrane</keyword>
<dbReference type="FunFam" id="1.50.40.10:FF:000004">
    <property type="entry name" value="Calcium-binding mitochondrial carrier protein Aralar1"/>
    <property type="match status" value="1"/>
</dbReference>
<dbReference type="PANTHER" id="PTHR45678">
    <property type="entry name" value="MITOCHONDRIAL 2-OXODICARBOXYLATE CARRIER 1-RELATED"/>
    <property type="match status" value="1"/>
</dbReference>
<dbReference type="Pfam" id="PF00153">
    <property type="entry name" value="Mito_carr"/>
    <property type="match status" value="3"/>
</dbReference>
<dbReference type="PRINTS" id="PR00926">
    <property type="entry name" value="MITOCARRIER"/>
</dbReference>
<dbReference type="InterPro" id="IPR002048">
    <property type="entry name" value="EF_hand_dom"/>
</dbReference>
<dbReference type="InterPro" id="IPR002067">
    <property type="entry name" value="MCP"/>
</dbReference>